<reference evidence="2 3" key="1">
    <citation type="submission" date="2016-11" db="EMBL/GenBank/DDBJ databases">
        <title>Description of two novel members of the family Erysipelotrichaceae: Ileibacterium lipovorans gen. nov., sp. nov. and Dubosiella newyorkensis, gen. nov., sp. nov.</title>
        <authorList>
            <person name="Cox L.M."/>
            <person name="Sohn J."/>
            <person name="Tyrrell K.L."/>
            <person name="Citron D.M."/>
            <person name="Lawson P.A."/>
            <person name="Patel N.B."/>
            <person name="Iizumi T."/>
            <person name="Perez-Perez G.I."/>
            <person name="Goldstein E.J."/>
            <person name="Blaser M.J."/>
        </authorList>
    </citation>
    <scope>NUCLEOTIDE SEQUENCE [LARGE SCALE GENOMIC DNA]</scope>
    <source>
        <strain evidence="2 3">NYU-BL-A3</strain>
    </source>
</reference>
<name>A0A1U7NDY4_9FIRM</name>
<dbReference type="OrthoDB" id="9809324at2"/>
<dbReference type="Gene3D" id="3.40.50.300">
    <property type="entry name" value="P-loop containing nucleotide triphosphate hydrolases"/>
    <property type="match status" value="1"/>
</dbReference>
<gene>
    <name evidence="2" type="ORF">BO222_10270</name>
</gene>
<organism evidence="2 3">
    <name type="scientific">Ileibacterium valens</name>
    <dbReference type="NCBI Taxonomy" id="1862668"/>
    <lineage>
        <taxon>Bacteria</taxon>
        <taxon>Bacillati</taxon>
        <taxon>Bacillota</taxon>
        <taxon>Erysipelotrichia</taxon>
        <taxon>Erysipelotrichales</taxon>
        <taxon>Erysipelotrichaceae</taxon>
        <taxon>Ileibacterium</taxon>
    </lineage>
</organism>
<dbReference type="GO" id="GO:0005524">
    <property type="term" value="F:ATP binding"/>
    <property type="evidence" value="ECO:0007669"/>
    <property type="project" value="InterPro"/>
</dbReference>
<dbReference type="RefSeq" id="WP_075820725.1">
    <property type="nucleotide sequence ID" value="NZ_CAOUMU010000039.1"/>
</dbReference>
<dbReference type="InterPro" id="IPR027417">
    <property type="entry name" value="P-loop_NTPase"/>
</dbReference>
<comment type="caution">
    <text evidence="2">The sequence shown here is derived from an EMBL/GenBank/DDBJ whole genome shotgun (WGS) entry which is preliminary data.</text>
</comment>
<proteinExistence type="predicted"/>
<evidence type="ECO:0000313" key="2">
    <source>
        <dbReference type="EMBL" id="OLU37624.1"/>
    </source>
</evidence>
<dbReference type="SUPFAM" id="SSF52540">
    <property type="entry name" value="P-loop containing nucleoside triphosphate hydrolases"/>
    <property type="match status" value="1"/>
</dbReference>
<dbReference type="Pfam" id="PF13304">
    <property type="entry name" value="AAA_21"/>
    <property type="match status" value="1"/>
</dbReference>
<sequence length="391" mass="45220">MKLLRIEYDDFVHFRTPTTIDFYADKNITQSDKDKLYSLSKKKNVYLNNVIALTGLNASGKTTMLSMILFVIKYLRNIQLNQIPEKSALRLLPDHEVRIKVYFAQNQDIWLLDSVIRADHSSHDSLCFVSESLSKYKNGINKPKYSMFEHGNYHQVTDRSEMSEYLAPDASMIVHFLNTNNVQIYVSDYLNYTNHNILKLITDFPEELLEYLDPSIEYLRFEINSKTRICDGVRLKFKNCEEILLSSPDQLEAYLSSGTIKGLGIFVSAVITMINGGYLVVDELENHFNAQISASLIRLFYDPKININGGTLIFSTHYPLLLDQIDRLDCIYLLQNKDLIFASRMDHILPRKDIKKSDIFISGYLEGTAPDYLPYRNLVRALIFRNSDQKI</sequence>
<dbReference type="EMBL" id="MPJW01000196">
    <property type="protein sequence ID" value="OLU37624.1"/>
    <property type="molecule type" value="Genomic_DNA"/>
</dbReference>
<evidence type="ECO:0000313" key="3">
    <source>
        <dbReference type="Proteomes" id="UP000186341"/>
    </source>
</evidence>
<dbReference type="InterPro" id="IPR003959">
    <property type="entry name" value="ATPase_AAA_core"/>
</dbReference>
<feature type="domain" description="ATPase AAA-type core" evidence="1">
    <location>
        <begin position="255"/>
        <end position="323"/>
    </location>
</feature>
<dbReference type="AlphaFoldDB" id="A0A1U7NDY4"/>
<dbReference type="GeneID" id="82203537"/>
<accession>A0A1U7NDY4</accession>
<keyword evidence="3" id="KW-1185">Reference proteome</keyword>
<dbReference type="GO" id="GO:0016887">
    <property type="term" value="F:ATP hydrolysis activity"/>
    <property type="evidence" value="ECO:0007669"/>
    <property type="project" value="InterPro"/>
</dbReference>
<protein>
    <recommendedName>
        <fullName evidence="1">ATPase AAA-type core domain-containing protein</fullName>
    </recommendedName>
</protein>
<dbReference type="Proteomes" id="UP000186341">
    <property type="component" value="Unassembled WGS sequence"/>
</dbReference>
<evidence type="ECO:0000259" key="1">
    <source>
        <dbReference type="Pfam" id="PF13304"/>
    </source>
</evidence>